<dbReference type="Proteomes" id="UP000613740">
    <property type="component" value="Unassembled WGS sequence"/>
</dbReference>
<accession>A0A835TAT6</accession>
<keyword evidence="1" id="KW-0175">Coiled coil</keyword>
<comment type="caution">
    <text evidence="3">The sequence shown here is derived from an EMBL/GenBank/DDBJ whole genome shotgun (WGS) entry which is preliminary data.</text>
</comment>
<reference evidence="3" key="1">
    <citation type="journal article" date="2020" name="bioRxiv">
        <title>Comparative genomics of Chlamydomonas.</title>
        <authorList>
            <person name="Craig R.J."/>
            <person name="Hasan A.R."/>
            <person name="Ness R.W."/>
            <person name="Keightley P.D."/>
        </authorList>
    </citation>
    <scope>NUCLEOTIDE SEQUENCE</scope>
    <source>
        <strain evidence="3">CCAP 11/173</strain>
    </source>
</reference>
<dbReference type="AlphaFoldDB" id="A0A835TAT6"/>
<keyword evidence="4" id="KW-1185">Reference proteome</keyword>
<protein>
    <submittedName>
        <fullName evidence="3">Uncharacterized protein</fullName>
    </submittedName>
</protein>
<dbReference type="SUPFAM" id="SSF56954">
    <property type="entry name" value="Outer membrane efflux proteins (OEP)"/>
    <property type="match status" value="1"/>
</dbReference>
<name>A0A835TAT6_9CHLO</name>
<gene>
    <name evidence="3" type="ORF">HYH02_009877</name>
</gene>
<dbReference type="EMBL" id="JAEHOD010000034">
    <property type="protein sequence ID" value="KAG2442087.1"/>
    <property type="molecule type" value="Genomic_DNA"/>
</dbReference>
<keyword evidence="2" id="KW-0812">Transmembrane</keyword>
<feature type="transmembrane region" description="Helical" evidence="2">
    <location>
        <begin position="118"/>
        <end position="140"/>
    </location>
</feature>
<keyword evidence="2" id="KW-0472">Membrane</keyword>
<dbReference type="OrthoDB" id="10485890at2759"/>
<proteinExistence type="predicted"/>
<organism evidence="3 4">
    <name type="scientific">Chlamydomonas schloesseri</name>
    <dbReference type="NCBI Taxonomy" id="2026947"/>
    <lineage>
        <taxon>Eukaryota</taxon>
        <taxon>Viridiplantae</taxon>
        <taxon>Chlorophyta</taxon>
        <taxon>core chlorophytes</taxon>
        <taxon>Chlorophyceae</taxon>
        <taxon>CS clade</taxon>
        <taxon>Chlamydomonadales</taxon>
        <taxon>Chlamydomonadaceae</taxon>
        <taxon>Chlamydomonas</taxon>
    </lineage>
</organism>
<sequence length="162" mass="16920">MALRRPCAAACMCSAKKVYLTVLAASTVSGVWPLAAKARVSVAELHNQLTAANARADAAKARVEAANARLDAANARAEAAKARAEANAAKARAEAAKARAEVAEKQADAAKKQAKIRVWVGTALSYLMLVVVAGVVTGVVPRIISRKLPPSVAEFIKQALHR</sequence>
<evidence type="ECO:0000313" key="3">
    <source>
        <dbReference type="EMBL" id="KAG2442087.1"/>
    </source>
</evidence>
<evidence type="ECO:0000256" key="2">
    <source>
        <dbReference type="SAM" id="Phobius"/>
    </source>
</evidence>
<evidence type="ECO:0000256" key="1">
    <source>
        <dbReference type="SAM" id="Coils"/>
    </source>
</evidence>
<evidence type="ECO:0000313" key="4">
    <source>
        <dbReference type="Proteomes" id="UP000613740"/>
    </source>
</evidence>
<feature type="coiled-coil region" evidence="1">
    <location>
        <begin position="42"/>
        <end position="115"/>
    </location>
</feature>
<keyword evidence="2" id="KW-1133">Transmembrane helix</keyword>